<name>G2QLG8_THET4</name>
<dbReference type="SUPFAM" id="SSF56112">
    <property type="entry name" value="Protein kinase-like (PK-like)"/>
    <property type="match status" value="1"/>
</dbReference>
<dbReference type="VEuPathDB" id="FungiDB:MYCTH_2310406"/>
<accession>G2QLG8</accession>
<evidence type="ECO:0008006" key="4">
    <source>
        <dbReference type="Google" id="ProtNLM"/>
    </source>
</evidence>
<dbReference type="HOGENOM" id="CLU_069414_3_1_1"/>
<evidence type="ECO:0000313" key="3">
    <source>
        <dbReference type="Proteomes" id="UP000007322"/>
    </source>
</evidence>
<feature type="compositionally biased region" description="Basic and acidic residues" evidence="1">
    <location>
        <begin position="1"/>
        <end position="13"/>
    </location>
</feature>
<evidence type="ECO:0000256" key="1">
    <source>
        <dbReference type="SAM" id="MobiDB-lite"/>
    </source>
</evidence>
<dbReference type="EMBL" id="CP003007">
    <property type="protein sequence ID" value="AEO60799.1"/>
    <property type="molecule type" value="Genomic_DNA"/>
</dbReference>
<dbReference type="GeneID" id="11514025"/>
<feature type="region of interest" description="Disordered" evidence="1">
    <location>
        <begin position="1"/>
        <end position="21"/>
    </location>
</feature>
<dbReference type="KEGG" id="mtm:MYCTH_2310406"/>
<sequence>MEATDDIRVDHVPRAPSPARNSEIQLPRYRRHGEPERYRLSAARLAMAPREPPTKLVHFWFRTRYVSAHASQISDLHPHVLGLRICPSTVASFFTSATRLLPAFAQPWIRAVFPEWFLPDRAVLKTQKPGEDQEIMKEYFDTEVEAYGRLSPLQDAIIPKFYGLLRYNGTRAMLLEYLGGISLSAPEGATMTLEELSSLLQPCYRALHAFGVHQDDANLSNFRLVDGKLKVLDLESAVFHYSAAQKATFLASSVRHLAKHYLSMQAYYRHEGSLEAA</sequence>
<reference evidence="2 3" key="1">
    <citation type="journal article" date="2011" name="Nat. Biotechnol.">
        <title>Comparative genomic analysis of the thermophilic biomass-degrading fungi Myceliophthora thermophila and Thielavia terrestris.</title>
        <authorList>
            <person name="Berka R.M."/>
            <person name="Grigoriev I.V."/>
            <person name="Otillar R."/>
            <person name="Salamov A."/>
            <person name="Grimwood J."/>
            <person name="Reid I."/>
            <person name="Ishmael N."/>
            <person name="John T."/>
            <person name="Darmond C."/>
            <person name="Moisan M.-C."/>
            <person name="Henrissat B."/>
            <person name="Coutinho P.M."/>
            <person name="Lombard V."/>
            <person name="Natvig D.O."/>
            <person name="Lindquist E."/>
            <person name="Schmutz J."/>
            <person name="Lucas S."/>
            <person name="Harris P."/>
            <person name="Powlowski J."/>
            <person name="Bellemare A."/>
            <person name="Taylor D."/>
            <person name="Butler G."/>
            <person name="de Vries R.P."/>
            <person name="Allijn I.E."/>
            <person name="van den Brink J."/>
            <person name="Ushinsky S."/>
            <person name="Storms R."/>
            <person name="Powell A.J."/>
            <person name="Paulsen I.T."/>
            <person name="Elbourne L.D.H."/>
            <person name="Baker S.E."/>
            <person name="Magnuson J."/>
            <person name="LaBoissiere S."/>
            <person name="Clutterbuck A.J."/>
            <person name="Martinez D."/>
            <person name="Wogulis M."/>
            <person name="de Leon A.L."/>
            <person name="Rey M.W."/>
            <person name="Tsang A."/>
        </authorList>
    </citation>
    <scope>NUCLEOTIDE SEQUENCE [LARGE SCALE GENOMIC DNA]</scope>
    <source>
        <strain evidence="3">ATCC 42464 / BCRC 31852 / DSM 1799</strain>
    </source>
</reference>
<dbReference type="OrthoDB" id="2942798at2759"/>
<dbReference type="AlphaFoldDB" id="G2QLG8"/>
<protein>
    <recommendedName>
        <fullName evidence="4">Protein kinase domain-containing protein</fullName>
    </recommendedName>
</protein>
<dbReference type="eggNOG" id="ENOG502SY0D">
    <property type="taxonomic scope" value="Eukaryota"/>
</dbReference>
<dbReference type="RefSeq" id="XP_003666044.1">
    <property type="nucleotide sequence ID" value="XM_003665996.1"/>
</dbReference>
<dbReference type="InterPro" id="IPR011009">
    <property type="entry name" value="Kinase-like_dom_sf"/>
</dbReference>
<dbReference type="InParanoid" id="G2QLG8"/>
<keyword evidence="3" id="KW-1185">Reference proteome</keyword>
<gene>
    <name evidence="2" type="ORF">MYCTH_2310406</name>
</gene>
<evidence type="ECO:0000313" key="2">
    <source>
        <dbReference type="EMBL" id="AEO60799.1"/>
    </source>
</evidence>
<organism evidence="2 3">
    <name type="scientific">Thermothelomyces thermophilus (strain ATCC 42464 / BCRC 31852 / DSM 1799)</name>
    <name type="common">Sporotrichum thermophile</name>
    <dbReference type="NCBI Taxonomy" id="573729"/>
    <lineage>
        <taxon>Eukaryota</taxon>
        <taxon>Fungi</taxon>
        <taxon>Dikarya</taxon>
        <taxon>Ascomycota</taxon>
        <taxon>Pezizomycotina</taxon>
        <taxon>Sordariomycetes</taxon>
        <taxon>Sordariomycetidae</taxon>
        <taxon>Sordariales</taxon>
        <taxon>Chaetomiaceae</taxon>
        <taxon>Thermothelomyces</taxon>
    </lineage>
</organism>
<dbReference type="OMA" id="GTRHITA"/>
<proteinExistence type="predicted"/>
<dbReference type="Proteomes" id="UP000007322">
    <property type="component" value="Chromosome 6"/>
</dbReference>